<keyword evidence="2 4" id="KW-0472">Membrane</keyword>
<dbReference type="EMBL" id="AMRI01000002">
    <property type="protein sequence ID" value="EKE77567.1"/>
    <property type="molecule type" value="Genomic_DNA"/>
</dbReference>
<dbReference type="Pfam" id="PF07715">
    <property type="entry name" value="Plug"/>
    <property type="match status" value="1"/>
</dbReference>
<keyword evidence="4" id="KW-0798">TonB box</keyword>
<proteinExistence type="inferred from homology"/>
<keyword evidence="7" id="KW-0675">Receptor</keyword>
<evidence type="ECO:0000259" key="6">
    <source>
        <dbReference type="Pfam" id="PF07715"/>
    </source>
</evidence>
<dbReference type="STRING" id="745411.B3C1_02110"/>
<dbReference type="eggNOG" id="COG1629">
    <property type="taxonomic scope" value="Bacteria"/>
</dbReference>
<dbReference type="Pfam" id="PF00593">
    <property type="entry name" value="TonB_dep_Rec_b-barrel"/>
    <property type="match status" value="1"/>
</dbReference>
<organism evidence="7 8">
    <name type="scientific">Gallaecimonas xiamenensis 3-C-1</name>
    <dbReference type="NCBI Taxonomy" id="745411"/>
    <lineage>
        <taxon>Bacteria</taxon>
        <taxon>Pseudomonadati</taxon>
        <taxon>Pseudomonadota</taxon>
        <taxon>Gammaproteobacteria</taxon>
        <taxon>Enterobacterales</taxon>
        <taxon>Gallaecimonadaceae</taxon>
        <taxon>Gallaecimonas</taxon>
    </lineage>
</organism>
<dbReference type="InterPro" id="IPR036942">
    <property type="entry name" value="Beta-barrel_TonB_sf"/>
</dbReference>
<dbReference type="InterPro" id="IPR000531">
    <property type="entry name" value="Beta-barrel_TonB"/>
</dbReference>
<comment type="caution">
    <text evidence="7">The sequence shown here is derived from an EMBL/GenBank/DDBJ whole genome shotgun (WGS) entry which is preliminary data.</text>
</comment>
<name>K2JSS3_9GAMM</name>
<dbReference type="Proteomes" id="UP000006755">
    <property type="component" value="Unassembled WGS sequence"/>
</dbReference>
<keyword evidence="8" id="KW-1185">Reference proteome</keyword>
<dbReference type="Gene3D" id="2.40.170.20">
    <property type="entry name" value="TonB-dependent receptor, beta-barrel domain"/>
    <property type="match status" value="1"/>
</dbReference>
<evidence type="ECO:0000256" key="2">
    <source>
        <dbReference type="ARBA" id="ARBA00023136"/>
    </source>
</evidence>
<evidence type="ECO:0000256" key="4">
    <source>
        <dbReference type="RuleBase" id="RU003357"/>
    </source>
</evidence>
<feature type="domain" description="TonB-dependent receptor plug" evidence="6">
    <location>
        <begin position="51"/>
        <end position="136"/>
    </location>
</feature>
<dbReference type="AlphaFoldDB" id="K2JSS3"/>
<dbReference type="InterPro" id="IPR012910">
    <property type="entry name" value="Plug_dom"/>
</dbReference>
<reference evidence="7 8" key="1">
    <citation type="journal article" date="2012" name="J. Bacteriol.">
        <title>Genome Sequence of Gallaecimonas xiamenensis Type Strain 3-C-1.</title>
        <authorList>
            <person name="Lai Q."/>
            <person name="Wang L."/>
            <person name="Wang W."/>
            <person name="Shao Z."/>
        </authorList>
    </citation>
    <scope>NUCLEOTIDE SEQUENCE [LARGE SCALE GENOMIC DNA]</scope>
    <source>
        <strain evidence="7 8">3-C-1</strain>
    </source>
</reference>
<dbReference type="SUPFAM" id="SSF56935">
    <property type="entry name" value="Porins"/>
    <property type="match status" value="1"/>
</dbReference>
<comment type="subcellular location">
    <subcellularLocation>
        <location evidence="1 4">Cell outer membrane</location>
    </subcellularLocation>
</comment>
<accession>K2JSS3</accession>
<keyword evidence="3" id="KW-0998">Cell outer membrane</keyword>
<protein>
    <submittedName>
        <fullName evidence="7">TonB-dependent receptor plug</fullName>
    </submittedName>
</protein>
<dbReference type="PATRIC" id="fig|745411.4.peg.412"/>
<evidence type="ECO:0000313" key="7">
    <source>
        <dbReference type="EMBL" id="EKE77567.1"/>
    </source>
</evidence>
<sequence>MLAALVTLPSLAAEPEKKDAGDEFDVERIEVVGRQINTLSSVMAERREKAVVADLMDAEQISRSGDSDAAEALRRITGLTLVQDKFIYVRGLGERYSSTTLNGALVPSPDPTRSVIPVDMFPSSIIDSLEVQKAYSPDKPAAFGGGNVDIRTLSFPLEFTLAAKVGISTTSKNHKDGLDYNGGGRDFLGSDDGKRALPKAVSDAANQYGSIDVVNIAKGLGGLTAGNLAKAETINRELGTSFNRRMDLDKSSVDPDYDFSVAMGNRFEIGSESVLGFMVGVAHDTEAKNFNERERYYSRSADGSLSPLEKFDDILGTTYTEKNSGVASVGFELDPYNKVKLTSTYLKDTSDEAKRKTGDTVETINEANANYSINNIRYEERSMVANQVQGEHMWEWLFGLGVKWQYTDARARRFAPGELEYRYYNQYDADGQLQSASLRRSDSAATYQFGDMKDETKNGSIDFKLPFEVGDSSFDLLAGYNYFERERDSTTSRYKFDTRGFTTAELTDRFENIFSDANILDASKGFNISDVATRADDYKSAQQLDMGYVGFDWRYGFDWRFAGGVRYEDFRQASVPFNPSTGEIEGDPAEMVRAEDDFYPSLSATYFLTEDMQLRFGVGQTVVRPDLREVTPVLYVDPVTDFKVRGYSGLESTDMTNFDLRWEWYLEDGANLSVGAFYKDLKKPIETLELQGSDGDRLISFRNAEDGEVYGLEIEGLRDFSFLGDSGDSPWNGLFVAGNLTVSDSEININQLAETNLTNLKRRMTGHSKYVANLQLGFDSPDGLHSANLSYNVFGERVAFAGTNGRDDALEQPFHSVNFTYSYYPTTELSVKLTLKNLLDEKTTIEQQGQIVQEKEEGVSYGLSLSYRY</sequence>
<feature type="domain" description="TonB-dependent receptor-like beta-barrel" evidence="5">
    <location>
        <begin position="342"/>
        <end position="838"/>
    </location>
</feature>
<evidence type="ECO:0000256" key="3">
    <source>
        <dbReference type="ARBA" id="ARBA00023237"/>
    </source>
</evidence>
<evidence type="ECO:0000259" key="5">
    <source>
        <dbReference type="Pfam" id="PF00593"/>
    </source>
</evidence>
<comment type="similarity">
    <text evidence="4">Belongs to the TonB-dependent receptor family.</text>
</comment>
<dbReference type="GO" id="GO:0009279">
    <property type="term" value="C:cell outer membrane"/>
    <property type="evidence" value="ECO:0007669"/>
    <property type="project" value="UniProtKB-SubCell"/>
</dbReference>
<gene>
    <name evidence="7" type="ORF">B3C1_02110</name>
</gene>
<dbReference type="PANTHER" id="PTHR40980">
    <property type="entry name" value="PLUG DOMAIN-CONTAINING PROTEIN"/>
    <property type="match status" value="1"/>
</dbReference>
<dbReference type="PANTHER" id="PTHR40980:SF5">
    <property type="entry name" value="TONB-DEPENDENT RECEPTOR"/>
    <property type="match status" value="1"/>
</dbReference>
<evidence type="ECO:0000256" key="1">
    <source>
        <dbReference type="ARBA" id="ARBA00004442"/>
    </source>
</evidence>
<dbReference type="Gene3D" id="2.170.130.10">
    <property type="entry name" value="TonB-dependent receptor, plug domain"/>
    <property type="match status" value="1"/>
</dbReference>
<dbReference type="InterPro" id="IPR037066">
    <property type="entry name" value="Plug_dom_sf"/>
</dbReference>
<evidence type="ECO:0000313" key="8">
    <source>
        <dbReference type="Proteomes" id="UP000006755"/>
    </source>
</evidence>